<proteinExistence type="predicted"/>
<feature type="repeat" description="MBT" evidence="5">
    <location>
        <begin position="450"/>
        <end position="543"/>
    </location>
</feature>
<evidence type="ECO:0000256" key="3">
    <source>
        <dbReference type="ARBA" id="ARBA00022737"/>
    </source>
</evidence>
<feature type="compositionally biased region" description="Basic and acidic residues" evidence="6">
    <location>
        <begin position="1282"/>
        <end position="1295"/>
    </location>
</feature>
<dbReference type="InterPro" id="IPR001660">
    <property type="entry name" value="SAM"/>
</dbReference>
<reference evidence="8" key="1">
    <citation type="journal article" date="2023" name="G3 (Bethesda)">
        <title>Whole genome assembly and annotation of the endangered Caribbean coral Acropora cervicornis.</title>
        <authorList>
            <person name="Selwyn J.D."/>
            <person name="Vollmer S.V."/>
        </authorList>
    </citation>
    <scope>NUCLEOTIDE SEQUENCE</scope>
    <source>
        <strain evidence="8">K2</strain>
    </source>
</reference>
<dbReference type="SUPFAM" id="SSF47769">
    <property type="entry name" value="SAM/Pointed domain"/>
    <property type="match status" value="1"/>
</dbReference>
<feature type="compositionally biased region" description="Acidic residues" evidence="6">
    <location>
        <begin position="134"/>
        <end position="144"/>
    </location>
</feature>
<dbReference type="InterPro" id="IPR013761">
    <property type="entry name" value="SAM/pointed_sf"/>
</dbReference>
<accession>A0AAD9R2P2</accession>
<feature type="region of interest" description="Disordered" evidence="6">
    <location>
        <begin position="1275"/>
        <end position="1438"/>
    </location>
</feature>
<dbReference type="CDD" id="cd09509">
    <property type="entry name" value="SAM_Polycomb"/>
    <property type="match status" value="1"/>
</dbReference>
<evidence type="ECO:0000259" key="7">
    <source>
        <dbReference type="PROSITE" id="PS50105"/>
    </source>
</evidence>
<dbReference type="CDD" id="cd20095">
    <property type="entry name" value="MBT_SFMBT_rpt3"/>
    <property type="match status" value="1"/>
</dbReference>
<feature type="region of interest" description="Disordered" evidence="6">
    <location>
        <begin position="1212"/>
        <end position="1235"/>
    </location>
</feature>
<feature type="compositionally biased region" description="Acidic residues" evidence="6">
    <location>
        <begin position="605"/>
        <end position="614"/>
    </location>
</feature>
<dbReference type="SMART" id="SM00454">
    <property type="entry name" value="SAM"/>
    <property type="match status" value="1"/>
</dbReference>
<dbReference type="CDD" id="cd20093">
    <property type="entry name" value="MBT_SFMBT_rpt1"/>
    <property type="match status" value="1"/>
</dbReference>
<evidence type="ECO:0000256" key="5">
    <source>
        <dbReference type="PROSITE-ProRule" id="PRU00459"/>
    </source>
</evidence>
<organism evidence="8 9">
    <name type="scientific">Acropora cervicornis</name>
    <name type="common">Staghorn coral</name>
    <dbReference type="NCBI Taxonomy" id="6130"/>
    <lineage>
        <taxon>Eukaryota</taxon>
        <taxon>Metazoa</taxon>
        <taxon>Cnidaria</taxon>
        <taxon>Anthozoa</taxon>
        <taxon>Hexacorallia</taxon>
        <taxon>Scleractinia</taxon>
        <taxon>Astrocoeniina</taxon>
        <taxon>Acroporidae</taxon>
        <taxon>Acropora</taxon>
    </lineage>
</organism>
<name>A0AAD9R2P2_ACRCE</name>
<keyword evidence="2" id="KW-0678">Repressor</keyword>
<evidence type="ECO:0000256" key="2">
    <source>
        <dbReference type="ARBA" id="ARBA00022491"/>
    </source>
</evidence>
<dbReference type="SUPFAM" id="SSF63748">
    <property type="entry name" value="Tudor/PWWP/MBT"/>
    <property type="match status" value="3"/>
</dbReference>
<feature type="compositionally biased region" description="Acidic residues" evidence="6">
    <location>
        <begin position="1353"/>
        <end position="1365"/>
    </location>
</feature>
<feature type="region of interest" description="Disordered" evidence="6">
    <location>
        <begin position="121"/>
        <end position="144"/>
    </location>
</feature>
<protein>
    <submittedName>
        <fullName evidence="8">Lethal(3)malignant brain tumor-like protein 3</fullName>
    </submittedName>
</protein>
<keyword evidence="3" id="KW-0677">Repeat</keyword>
<feature type="compositionally biased region" description="Basic residues" evidence="6">
    <location>
        <begin position="1409"/>
        <end position="1419"/>
    </location>
</feature>
<feature type="compositionally biased region" description="Low complexity" evidence="6">
    <location>
        <begin position="1307"/>
        <end position="1316"/>
    </location>
</feature>
<dbReference type="PANTHER" id="PTHR12247">
    <property type="entry name" value="POLYCOMB GROUP PROTEIN"/>
    <property type="match status" value="1"/>
</dbReference>
<feature type="compositionally biased region" description="Polar residues" evidence="6">
    <location>
        <begin position="1221"/>
        <end position="1234"/>
    </location>
</feature>
<evidence type="ECO:0000313" key="9">
    <source>
        <dbReference type="Proteomes" id="UP001249851"/>
    </source>
</evidence>
<feature type="repeat" description="MBT" evidence="5">
    <location>
        <begin position="229"/>
        <end position="328"/>
    </location>
</feature>
<evidence type="ECO:0000256" key="6">
    <source>
        <dbReference type="SAM" id="MobiDB-lite"/>
    </source>
</evidence>
<comment type="subcellular location">
    <subcellularLocation>
        <location evidence="1">Nucleus</location>
    </subcellularLocation>
</comment>
<dbReference type="Pfam" id="PF12140">
    <property type="entry name" value="SLED"/>
    <property type="match status" value="1"/>
</dbReference>
<dbReference type="GO" id="GO:0045892">
    <property type="term" value="P:negative regulation of DNA-templated transcription"/>
    <property type="evidence" value="ECO:0007669"/>
    <property type="project" value="TreeGrafter"/>
</dbReference>
<feature type="compositionally biased region" description="Polar residues" evidence="6">
    <location>
        <begin position="1154"/>
        <end position="1168"/>
    </location>
</feature>
<dbReference type="SMART" id="SM00561">
    <property type="entry name" value="MBT"/>
    <property type="match status" value="3"/>
</dbReference>
<dbReference type="InterPro" id="IPR004092">
    <property type="entry name" value="Mbt"/>
</dbReference>
<feature type="compositionally biased region" description="Pro residues" evidence="6">
    <location>
        <begin position="998"/>
        <end position="1014"/>
    </location>
</feature>
<dbReference type="Proteomes" id="UP001249851">
    <property type="component" value="Unassembled WGS sequence"/>
</dbReference>
<dbReference type="Gene3D" id="2.30.30.140">
    <property type="match status" value="3"/>
</dbReference>
<feature type="compositionally biased region" description="Basic residues" evidence="6">
    <location>
        <begin position="1317"/>
        <end position="1326"/>
    </location>
</feature>
<feature type="region of interest" description="Disordered" evidence="6">
    <location>
        <begin position="64"/>
        <end position="85"/>
    </location>
</feature>
<keyword evidence="4" id="KW-0539">Nucleus</keyword>
<feature type="compositionally biased region" description="Polar residues" evidence="6">
    <location>
        <begin position="1102"/>
        <end position="1111"/>
    </location>
</feature>
<dbReference type="GO" id="GO:0005634">
    <property type="term" value="C:nucleus"/>
    <property type="evidence" value="ECO:0007669"/>
    <property type="project" value="UniProtKB-SubCell"/>
</dbReference>
<evidence type="ECO:0000256" key="4">
    <source>
        <dbReference type="ARBA" id="ARBA00023242"/>
    </source>
</evidence>
<dbReference type="InterPro" id="IPR021987">
    <property type="entry name" value="SLED"/>
</dbReference>
<feature type="region of interest" description="Disordered" evidence="6">
    <location>
        <begin position="985"/>
        <end position="1018"/>
    </location>
</feature>
<feature type="compositionally biased region" description="Polar residues" evidence="6">
    <location>
        <begin position="1058"/>
        <end position="1067"/>
    </location>
</feature>
<dbReference type="Pfam" id="PF00536">
    <property type="entry name" value="SAM_1"/>
    <property type="match status" value="1"/>
</dbReference>
<feature type="compositionally biased region" description="Low complexity" evidence="6">
    <location>
        <begin position="985"/>
        <end position="997"/>
    </location>
</feature>
<sequence>MDNASESQKEDFNKEEIDPVNLMFIEEQIETLSQSQSLEGECQLTVNPIVEKKVDSDDAENLITEFSPEDANDKHPEESQGPAPETVALIGNDPVTADVVIEEIAETVNSLENAEIQPVTSVASTLTPSSEQVETTEEQKMDEEDKPVKFGKICDPQALGCCEFCGGPVKRRRFCSPVKKFCSKGCARSARKAKKKEIEDIINGQESADEGSSYTCTVTGSEGEAAHKVTWSDYMEAALSKAAPDCCFKYTTIDVPGLKPGMKLEAVDRNNPPSFCVATVIQQVGHRVRIRYDGFGKDSSNDCWCNFQAEELHPIGWCAQNGYPLQPPKGINSSLEDWRTFLTKTLTGALAAPPDLFRKTQEHFQRRVHGFEIGMKLEVVHPLKPSIICPATVTKSLGPYYFAITTDYQEDVSSVTFCCHADSPGIFPAGWSRRHQVELAVPANYTKETFVWEKYVALCRAPFAPTHLFRKMKSHKFKPGMKVEVVDLEKPQIIRVATITNILGRMLQLFFDGHQRFQFVDCESTDIYPIGWCKRTGHPLLSPFGPIPSDSLSSTESEEILDLPSFLEVMERQNRIQGVQSAVGLLPRKISTISKIDKDDKSAGEESDTSDDDTGAERFYHNKNQIFFNKSCCFGPLLDPDKVSQLPEATPPGKVSSVIRTGLEMVAKAAFDPEKVIDLMQEGCGVRVVVKHQGKILKKFNMYENVCFTSRILSLLCLKQKQCKYKPRDQGNLQGPKGLKAKRSREYFEVKHLGVEKKKRGRKRKSEYILPAEPNSILTRPLVDNGISLPGAVFTVVEGQTISATVATIAPVQNGSSGAQPQGAPVVPPPVVPLGSVSLGPPGYQGPPKASVPRPINPVKPVPMLAPQGKLPMVQSHRAPVPINALPGGKPVMKEGVQPHNAPSAPNVTLTDGSSRIVTNVSSQRFETSATSSGTTITFGRAPPNVTISNCVPPPLTKIASEGRSSHVTTTTSVMVDQPNQLSVHAASTVQTASSTSTPPPYPSTGSPHAPPMVRPSYSPVTVGQVPAYRPVTSPPVYARQVVNSGPRGVIRHPGVHPNSSSSQSVIQVKPSSGAAPPPPPLVSNPRVPQKALRPQGLYVPPQSNSSTSASRARPPLPSHPTSYGPLQVRTGVINHRPQGNAPPPLSSAAVAPNTHTQAGTGEKTPSQPGAPHTQRPIIPNYHGIPRSMNLPRNSAPLSFCNVRSSIAGGFGRQLPPQIRPQGTSPGPLQQQRNVESKAPVTFVDSTLVPKSRVGPTPIKPKTSIEHLQALTNATNQVVVNEEPKAKAEQGKAVEEGEDGESEEKSGSPPKRNLWWLKKKRRKRSRLTYIKTKYRRKDDEGAPSSSEVAPMEMELEDDTELDLEDGLPISPTGEKPKRGRPPKGIGFRFKGESLSNSDPDWDETEERRRVKTVVKKKKGRSTEVFSPKQKSSSLEGGSQMAGFSGLNMVREPGKSPFGGPSSMVRSPPVSPRTMHRAHTVRMLGVAGHHSASRFSPYPSSPSSAIASSGQRSIRPKPFCVDVGTNTSLPGCVNGRSPDLPANPVTWSVEQVVRYVRSTDCINYANIFLDQEIDGKALMLLSRDSLMQFTRMKLGPTLKMCSYIAQLKLRAR</sequence>
<dbReference type="EMBL" id="JARQWQ010000005">
    <property type="protein sequence ID" value="KAK2571690.1"/>
    <property type="molecule type" value="Genomic_DNA"/>
</dbReference>
<feature type="domain" description="SAM" evidence="7">
    <location>
        <begin position="1546"/>
        <end position="1609"/>
    </location>
</feature>
<feature type="repeat" description="MBT" evidence="5">
    <location>
        <begin position="336"/>
        <end position="442"/>
    </location>
</feature>
<dbReference type="Pfam" id="PF02820">
    <property type="entry name" value="MBT"/>
    <property type="match status" value="3"/>
</dbReference>
<dbReference type="PROSITE" id="PS51079">
    <property type="entry name" value="MBT"/>
    <property type="match status" value="3"/>
</dbReference>
<feature type="region of interest" description="Disordered" evidence="6">
    <location>
        <begin position="1048"/>
        <end position="1183"/>
    </location>
</feature>
<gene>
    <name evidence="8" type="ORF">P5673_003064</name>
</gene>
<evidence type="ECO:0000313" key="8">
    <source>
        <dbReference type="EMBL" id="KAK2571690.1"/>
    </source>
</evidence>
<dbReference type="Gene3D" id="3.90.1150.190">
    <property type="entry name" value="SLED domain"/>
    <property type="match status" value="1"/>
</dbReference>
<dbReference type="PROSITE" id="PS50105">
    <property type="entry name" value="SAM_DOMAIN"/>
    <property type="match status" value="1"/>
</dbReference>
<feature type="region of interest" description="Disordered" evidence="6">
    <location>
        <begin position="596"/>
        <end position="615"/>
    </location>
</feature>
<comment type="caution">
    <text evidence="8">The sequence shown here is derived from an EMBL/GenBank/DDBJ whole genome shotgun (WGS) entry which is preliminary data.</text>
</comment>
<dbReference type="GO" id="GO:0042393">
    <property type="term" value="F:histone binding"/>
    <property type="evidence" value="ECO:0007669"/>
    <property type="project" value="TreeGrafter"/>
</dbReference>
<reference evidence="8" key="2">
    <citation type="journal article" date="2023" name="Science">
        <title>Genomic signatures of disease resistance in endangered staghorn corals.</title>
        <authorList>
            <person name="Vollmer S.V."/>
            <person name="Selwyn J.D."/>
            <person name="Despard B.A."/>
            <person name="Roesel C.L."/>
        </authorList>
    </citation>
    <scope>NUCLEOTIDE SEQUENCE</scope>
    <source>
        <strain evidence="8">K2</strain>
    </source>
</reference>
<evidence type="ECO:0000256" key="1">
    <source>
        <dbReference type="ARBA" id="ARBA00004123"/>
    </source>
</evidence>
<dbReference type="InterPro" id="IPR050548">
    <property type="entry name" value="PcG_chromatin_remod_factors"/>
</dbReference>
<dbReference type="InterPro" id="IPR038348">
    <property type="entry name" value="SLED_sf"/>
</dbReference>
<keyword evidence="9" id="KW-1185">Reference proteome</keyword>
<dbReference type="Gene3D" id="1.10.150.50">
    <property type="entry name" value="Transcription Factor, Ets-1"/>
    <property type="match status" value="1"/>
</dbReference>
<feature type="compositionally biased region" description="Polar residues" evidence="6">
    <location>
        <begin position="121"/>
        <end position="133"/>
    </location>
</feature>
<dbReference type="GO" id="GO:0003682">
    <property type="term" value="F:chromatin binding"/>
    <property type="evidence" value="ECO:0007669"/>
    <property type="project" value="TreeGrafter"/>
</dbReference>